<organism evidence="1 2">
    <name type="scientific">Paracoccidioides brasiliensis</name>
    <dbReference type="NCBI Taxonomy" id="121759"/>
    <lineage>
        <taxon>Eukaryota</taxon>
        <taxon>Fungi</taxon>
        <taxon>Dikarya</taxon>
        <taxon>Ascomycota</taxon>
        <taxon>Pezizomycotina</taxon>
        <taxon>Eurotiomycetes</taxon>
        <taxon>Eurotiomycetidae</taxon>
        <taxon>Onygenales</taxon>
        <taxon>Ajellomycetaceae</taxon>
        <taxon>Paracoccidioides</taxon>
    </lineage>
</organism>
<protein>
    <submittedName>
        <fullName evidence="1">Uncharacterized protein</fullName>
    </submittedName>
</protein>
<evidence type="ECO:0000313" key="1">
    <source>
        <dbReference type="EMBL" id="ODH36027.1"/>
    </source>
</evidence>
<dbReference type="AlphaFoldDB" id="A0A1D2JHM0"/>
<gene>
    <name evidence="1" type="ORF">ACO22_02860</name>
</gene>
<evidence type="ECO:0000313" key="2">
    <source>
        <dbReference type="Proteomes" id="UP000242814"/>
    </source>
</evidence>
<dbReference type="Proteomes" id="UP000242814">
    <property type="component" value="Unassembled WGS sequence"/>
</dbReference>
<proteinExistence type="predicted"/>
<reference evidence="1 2" key="1">
    <citation type="submission" date="2016-06" db="EMBL/GenBank/DDBJ databases">
        <authorList>
            <person name="Kjaerup R.B."/>
            <person name="Dalgaard T.S."/>
            <person name="Juul-Madsen H.R."/>
        </authorList>
    </citation>
    <scope>NUCLEOTIDE SEQUENCE [LARGE SCALE GENOMIC DNA]</scope>
    <source>
        <strain evidence="1 2">Pb300</strain>
    </source>
</reference>
<dbReference type="VEuPathDB" id="FungiDB:PABG_00871"/>
<dbReference type="EMBL" id="LZYO01000092">
    <property type="protein sequence ID" value="ODH36027.1"/>
    <property type="molecule type" value="Genomic_DNA"/>
</dbReference>
<comment type="caution">
    <text evidence="1">The sequence shown here is derived from an EMBL/GenBank/DDBJ whole genome shotgun (WGS) entry which is preliminary data.</text>
</comment>
<accession>A0A1D2JHM0</accession>
<sequence length="81" mass="9426">MAALEEPTSPLTHYVRALNPQQMIVKEMVDDSEGEKSRPALCIHPVVKACPQSRMDWRLFHLKYQLLLRACFSLRMEFVSH</sequence>
<name>A0A1D2JHM0_PARBR</name>